<proteinExistence type="predicted"/>
<dbReference type="SUPFAM" id="SSF53756">
    <property type="entry name" value="UDP-Glycosyltransferase/glycogen phosphorylase"/>
    <property type="match status" value="1"/>
</dbReference>
<gene>
    <name evidence="5" type="ORF">FDT80_18235</name>
</gene>
<evidence type="ECO:0000256" key="1">
    <source>
        <dbReference type="SAM" id="MobiDB-lite"/>
    </source>
</evidence>
<evidence type="ECO:0000313" key="6">
    <source>
        <dbReference type="Proteomes" id="UP000309550"/>
    </source>
</evidence>
<feature type="domain" description="Fucosyltransferase C-terminal" evidence="3">
    <location>
        <begin position="1029"/>
        <end position="1087"/>
    </location>
</feature>
<dbReference type="EMBL" id="VANS01000009">
    <property type="protein sequence ID" value="TMM49379.1"/>
    <property type="molecule type" value="Genomic_DNA"/>
</dbReference>
<protein>
    <submittedName>
        <fullName evidence="5">Glycosyltransferase</fullName>
    </submittedName>
</protein>
<dbReference type="Proteomes" id="UP000309550">
    <property type="component" value="Unassembled WGS sequence"/>
</dbReference>
<dbReference type="PROSITE" id="PS51257">
    <property type="entry name" value="PROKAR_LIPOPROTEIN"/>
    <property type="match status" value="1"/>
</dbReference>
<comment type="caution">
    <text evidence="5">The sequence shown here is derived from an EMBL/GenBank/DDBJ whole genome shotgun (WGS) entry which is preliminary data.</text>
</comment>
<keyword evidence="5" id="KW-0808">Transferase</keyword>
<dbReference type="GO" id="GO:0016757">
    <property type="term" value="F:glycosyltransferase activity"/>
    <property type="evidence" value="ECO:0007669"/>
    <property type="project" value="InterPro"/>
</dbReference>
<evidence type="ECO:0000259" key="2">
    <source>
        <dbReference type="Pfam" id="PF00535"/>
    </source>
</evidence>
<dbReference type="OrthoDB" id="5291101at2"/>
<dbReference type="Gene3D" id="3.40.50.11660">
    <property type="entry name" value="Glycosyl transferase family 10, C-terminal domain"/>
    <property type="match status" value="1"/>
</dbReference>
<dbReference type="Pfam" id="PF00852">
    <property type="entry name" value="Glyco_transf_10"/>
    <property type="match status" value="1"/>
</dbReference>
<accession>A0A5S3PD89</accession>
<evidence type="ECO:0000259" key="3">
    <source>
        <dbReference type="Pfam" id="PF00852"/>
    </source>
</evidence>
<dbReference type="InterPro" id="IPR029044">
    <property type="entry name" value="Nucleotide-diphossugar_trans"/>
</dbReference>
<sequence>MIEKVATLTGCACLFTACCAAERDFFGVRNAKMPPIVYIVTPCMNAVDTIDRTILSVVTQAGDFRIRYHVQDGGSTDGTFERLLWWQKRLAHPDFPVQCRGLDFTCVAEPDTGMYDAIVTGFETLDADADAFMTWINADDVLMYGALSTIARLEAQFTPEQLSWVGGSAAIIKNDHLVHSLDRQIPTAVIREGLCEGLHWTFVQQEGTFFRKWLWDAVTPARTIRPMRLAGDWNLWRLFAAKCAFNQLETPLGGARFVQNPDMAEARSKAYLAEVDSHIARPERTQAMIGLDTTQPVTHRQVSAHQDNVFSITDKGAQDAFARHYQSVVGRPAATEGRKIPDRLIARGSARQSGRDLDTPTGGDPVLRQGNLIAYDHGWQYPAITEKHAFLTLKAAGDIPSGVTYVAYPWATLIDKVQSGTKDAGEHLTRFRAFCAVLPKTTRKVTVCQHIRMRDYLYLFEEAGIDNIFWTHATLQDRDAPAGGRQTVRPFPLYPVQMSQEFTDPDGHRRPHLFSFIGAKSNQWYMTDVRAWILDMLADDERGLIIGRDTWHYNKVVYDLQIRSNAGSADNDPSSLINQSASDEFRESLYQSVFSLCPSGSGPNSIRLWESLGAGAIPVIMADTYAPPGDPRLWEQAAVFCAETPEAVKALPDRLAEIAADPARLAAMRHAMRQLWLLYGPHSFVTDVQMLMLELGSTPGAASPIVRAQNSDLLNELYETAANSTEMPQRQAQLLLKSCATALLLAPAKIDVLAQSDSLEARGVAKARAAVGQGHELCLHFDRVLDHARRRRRTVKAPAVAHGAVPAVAFFGKHGNRTPLSYDPFQRVLGDQLLLVDDLSAADVLLTGFNIDLRDKIDTLRPVLEARPDTKIAVISEEPLWDTTWSGGFEDRARTMTASGAELSYRFINHQNSTLFDFDRIPYFLLTNDSFIVRYRNLLAAQSDVSPADLLTRWASAPVRAAFFAEVRKGETYSRNFPEHDIYGLGTYRTEVAEATKGDGVMRVGKGWTAGKATAPRRQALPDWHLDKLATLTGQCRVMSSFENTHQHAYVSEKIFDAFAVGAVPTYYASPRHRVFDLVPQETMINTFGLDAAAAARRIAEFEPDLDFAKAYCAARDNLCRRFSSGGDIIAERRRIVREVVKDITALA</sequence>
<name>A0A5S3PD89_9RHOB</name>
<dbReference type="InterPro" id="IPR038577">
    <property type="entry name" value="GT10-like_C_sf"/>
</dbReference>
<reference evidence="5 6" key="1">
    <citation type="submission" date="2019-05" db="EMBL/GenBank/DDBJ databases">
        <title>Sulfitobacter sabulilitoris sp. nov., isolated from a marine sand.</title>
        <authorList>
            <person name="Yoon J.-H."/>
        </authorList>
    </citation>
    <scope>NUCLEOTIDE SEQUENCE [LARGE SCALE GENOMIC DNA]</scope>
    <source>
        <strain evidence="5 6">HSMS-29</strain>
    </source>
</reference>
<dbReference type="PANTHER" id="PTHR11062">
    <property type="entry name" value="EXOSTOSIN HEPARAN SULFATE GLYCOSYLTRANSFERASE -RELATED"/>
    <property type="match status" value="1"/>
</dbReference>
<dbReference type="Pfam" id="PF00535">
    <property type="entry name" value="Glycos_transf_2"/>
    <property type="match status" value="1"/>
</dbReference>
<dbReference type="InterPro" id="IPR040911">
    <property type="entry name" value="Exostosin_GT47"/>
</dbReference>
<dbReference type="InterPro" id="IPR004263">
    <property type="entry name" value="Exostosin"/>
</dbReference>
<evidence type="ECO:0000313" key="5">
    <source>
        <dbReference type="EMBL" id="TMM49379.1"/>
    </source>
</evidence>
<feature type="domain" description="Exostosin GT47" evidence="4">
    <location>
        <begin position="490"/>
        <end position="644"/>
    </location>
</feature>
<feature type="region of interest" description="Disordered" evidence="1">
    <location>
        <begin position="345"/>
        <end position="364"/>
    </location>
</feature>
<evidence type="ECO:0000259" key="4">
    <source>
        <dbReference type="Pfam" id="PF03016"/>
    </source>
</evidence>
<dbReference type="InterPro" id="IPR055270">
    <property type="entry name" value="Glyco_tran_10_C"/>
</dbReference>
<organism evidence="5 6">
    <name type="scientific">Sulfitobacter sabulilitoris</name>
    <dbReference type="NCBI Taxonomy" id="2562655"/>
    <lineage>
        <taxon>Bacteria</taxon>
        <taxon>Pseudomonadati</taxon>
        <taxon>Pseudomonadota</taxon>
        <taxon>Alphaproteobacteria</taxon>
        <taxon>Rhodobacterales</taxon>
        <taxon>Roseobacteraceae</taxon>
        <taxon>Sulfitobacter</taxon>
    </lineage>
</organism>
<dbReference type="InterPro" id="IPR001173">
    <property type="entry name" value="Glyco_trans_2-like"/>
</dbReference>
<dbReference type="SUPFAM" id="SSF53448">
    <property type="entry name" value="Nucleotide-diphospho-sugar transferases"/>
    <property type="match status" value="1"/>
</dbReference>
<dbReference type="Gene3D" id="3.90.550.10">
    <property type="entry name" value="Spore Coat Polysaccharide Biosynthesis Protein SpsA, Chain A"/>
    <property type="match status" value="1"/>
</dbReference>
<dbReference type="AlphaFoldDB" id="A0A5S3PD89"/>
<keyword evidence="6" id="KW-1185">Reference proteome</keyword>
<dbReference type="Pfam" id="PF03016">
    <property type="entry name" value="Exostosin_GT47"/>
    <property type="match status" value="1"/>
</dbReference>
<feature type="domain" description="Glycosyltransferase 2-like" evidence="2">
    <location>
        <begin position="39"/>
        <end position="150"/>
    </location>
</feature>